<gene>
    <name evidence="2" type="ORF">AFCDBAGC_3773</name>
</gene>
<protein>
    <submittedName>
        <fullName evidence="2">Uncharacterized protein</fullName>
    </submittedName>
</protein>
<comment type="caution">
    <text evidence="2">The sequence shown here is derived from an EMBL/GenBank/DDBJ whole genome shotgun (WGS) entry which is preliminary data.</text>
</comment>
<feature type="region of interest" description="Disordered" evidence="1">
    <location>
        <begin position="181"/>
        <end position="206"/>
    </location>
</feature>
<feature type="region of interest" description="Disordered" evidence="1">
    <location>
        <begin position="1"/>
        <end position="38"/>
    </location>
</feature>
<feature type="compositionally biased region" description="Low complexity" evidence="1">
    <location>
        <begin position="59"/>
        <end position="78"/>
    </location>
</feature>
<proteinExistence type="predicted"/>
<evidence type="ECO:0000256" key="1">
    <source>
        <dbReference type="SAM" id="MobiDB-lite"/>
    </source>
</evidence>
<feature type="region of interest" description="Disordered" evidence="1">
    <location>
        <begin position="120"/>
        <end position="161"/>
    </location>
</feature>
<sequence length="206" mass="19909">MSSISSTTASQLQPAQRPAHAHKNRVASEIDSQASAGTISSTDATALTSALGAIDASLKSGSSAKDGASAASGGTATARLDPSAMKDKIDGLIADQVTSGTLTNDQATTLKSLFAEGDKNAGGAVGGAGGRPSGPPPGAPPSGDASSGLNLDFAASDTTGTASTSDLLASFIKQLQATQTTGSGYASSGSASARSSASALVVDFRS</sequence>
<feature type="compositionally biased region" description="Polar residues" evidence="1">
    <location>
        <begin position="1"/>
        <end position="14"/>
    </location>
</feature>
<feature type="region of interest" description="Disordered" evidence="1">
    <location>
        <begin position="59"/>
        <end position="83"/>
    </location>
</feature>
<feature type="compositionally biased region" description="Gly residues" evidence="1">
    <location>
        <begin position="123"/>
        <end position="132"/>
    </location>
</feature>
<reference evidence="2 3" key="1">
    <citation type="journal article" date="2021" name="Front. Microbiol.">
        <title>Comprehensive Comparative Genomics and Phenotyping of Methylobacterium Species.</title>
        <authorList>
            <person name="Alessa O."/>
            <person name="Ogura Y."/>
            <person name="Fujitani Y."/>
            <person name="Takami H."/>
            <person name="Hayashi T."/>
            <person name="Sahin N."/>
            <person name="Tani A."/>
        </authorList>
    </citation>
    <scope>NUCLEOTIDE SEQUENCE [LARGE SCALE GENOMIC DNA]</scope>
    <source>
        <strain evidence="2 3">DSM 23679</strain>
    </source>
</reference>
<evidence type="ECO:0000313" key="2">
    <source>
        <dbReference type="EMBL" id="GJD45895.1"/>
    </source>
</evidence>
<dbReference type="Proteomes" id="UP001055117">
    <property type="component" value="Unassembled WGS sequence"/>
</dbReference>
<organism evidence="2 3">
    <name type="scientific">Methylobacterium cerastii</name>
    <dbReference type="NCBI Taxonomy" id="932741"/>
    <lineage>
        <taxon>Bacteria</taxon>
        <taxon>Pseudomonadati</taxon>
        <taxon>Pseudomonadota</taxon>
        <taxon>Alphaproteobacteria</taxon>
        <taxon>Hyphomicrobiales</taxon>
        <taxon>Methylobacteriaceae</taxon>
        <taxon>Methylobacterium</taxon>
    </lineage>
</organism>
<feature type="compositionally biased region" description="Low complexity" evidence="1">
    <location>
        <begin position="182"/>
        <end position="199"/>
    </location>
</feature>
<feature type="compositionally biased region" description="Low complexity" evidence="1">
    <location>
        <begin position="141"/>
        <end position="161"/>
    </location>
</feature>
<dbReference type="RefSeq" id="WP_238272712.1">
    <property type="nucleotide sequence ID" value="NZ_BPQG01000056.1"/>
</dbReference>
<keyword evidence="3" id="KW-1185">Reference proteome</keyword>
<accession>A0ABQ4QM56</accession>
<evidence type="ECO:0000313" key="3">
    <source>
        <dbReference type="Proteomes" id="UP001055117"/>
    </source>
</evidence>
<name>A0ABQ4QM56_9HYPH</name>
<dbReference type="EMBL" id="BPQG01000056">
    <property type="protein sequence ID" value="GJD45895.1"/>
    <property type="molecule type" value="Genomic_DNA"/>
</dbReference>